<name>A0A916W5M5_9HYPH</name>
<sequence>MSKAPIGLITSAASENLLKDRRVEVVSTPWGEASILLGTIGGREAAVQLRYGAGLTTPSHKINYHANLFALHELGVESIISQNAIGSVNPAIRPGDIVISNDFLDKTKSRAQSLFDESECWVRVDFTDPFCPRLRQDLITSATRFSNRIIERGTFVCTEGPRFETPAEIRAYAKEGGDIVGTPLVPEVIFARELEMCFASIAPVINFGAGMAPAVIHFGPGSMNDIYYKEGLHDLIEKILIDAIAGISSDRSTCTCGTALEGGFHGQPPAWLKRKIA</sequence>
<comment type="caution">
    <text evidence="3">Lacks conserved residue(s) required for the propagation of feature annotation.</text>
</comment>
<evidence type="ECO:0000313" key="5">
    <source>
        <dbReference type="EMBL" id="GGA68786.1"/>
    </source>
</evidence>
<keyword evidence="1 3" id="KW-0328">Glycosyltransferase</keyword>
<dbReference type="CDD" id="cd09010">
    <property type="entry name" value="MTAP_SsMTAPII_like_MTIP"/>
    <property type="match status" value="1"/>
</dbReference>
<dbReference type="RefSeq" id="WP_188721228.1">
    <property type="nucleotide sequence ID" value="NZ_BMIF01000006.1"/>
</dbReference>
<dbReference type="Proteomes" id="UP000636264">
    <property type="component" value="Unassembled WGS sequence"/>
</dbReference>
<comment type="subunit">
    <text evidence="3">Homohexamer. Dimer of a homotrimer.</text>
</comment>
<protein>
    <recommendedName>
        <fullName evidence="3">Purine nucleoside phosphorylase</fullName>
        <shortName evidence="3">PNP</shortName>
        <ecNumber evidence="3">2.4.2.1</ecNumber>
    </recommendedName>
</protein>
<feature type="domain" description="Nucleoside phosphorylase" evidence="4">
    <location>
        <begin position="25"/>
        <end position="210"/>
    </location>
</feature>
<comment type="function">
    <text evidence="3">Purine nucleoside phosphorylase involved in purine salvage.</text>
</comment>
<dbReference type="GO" id="GO:0006166">
    <property type="term" value="P:purine ribonucleoside salvage"/>
    <property type="evidence" value="ECO:0007669"/>
    <property type="project" value="UniProtKB-UniRule"/>
</dbReference>
<comment type="pathway">
    <text evidence="3">Purine metabolism; purine nucleoside salvage.</text>
</comment>
<dbReference type="GO" id="GO:0017061">
    <property type="term" value="F:S-methyl-5-thioadenosine phosphorylase activity"/>
    <property type="evidence" value="ECO:0007669"/>
    <property type="project" value="InterPro"/>
</dbReference>
<comment type="similarity">
    <text evidence="3">Belongs to the PNP/MTAP phosphorylase family. MTAP subfamily.</text>
</comment>
<dbReference type="InterPro" id="IPR035994">
    <property type="entry name" value="Nucleoside_phosphorylase_sf"/>
</dbReference>
<comment type="miscellaneous">
    <text evidence="3">Although this enzyme belongs to the family of MTA phosphorylases based on sequence homology, it lacks several conserved amino acids in the substrate binding pocket that confer specificity towards MTA.</text>
</comment>
<comment type="catalytic activity">
    <reaction evidence="3">
        <text>a purine D-ribonucleoside + phosphate = a purine nucleobase + alpha-D-ribose 1-phosphate</text>
        <dbReference type="Rhea" id="RHEA:19805"/>
        <dbReference type="ChEBI" id="CHEBI:26386"/>
        <dbReference type="ChEBI" id="CHEBI:43474"/>
        <dbReference type="ChEBI" id="CHEBI:57720"/>
        <dbReference type="ChEBI" id="CHEBI:142355"/>
        <dbReference type="EC" id="2.4.2.1"/>
    </reaction>
</comment>
<feature type="site" description="Important for substrate specificity" evidence="3">
    <location>
        <position position="222"/>
    </location>
</feature>
<dbReference type="InterPro" id="IPR010044">
    <property type="entry name" value="MTAP"/>
</dbReference>
<dbReference type="Pfam" id="PF01048">
    <property type="entry name" value="PNP_UDP_1"/>
    <property type="match status" value="1"/>
</dbReference>
<reference evidence="5" key="2">
    <citation type="submission" date="2020-09" db="EMBL/GenBank/DDBJ databases">
        <authorList>
            <person name="Sun Q."/>
            <person name="Zhou Y."/>
        </authorList>
    </citation>
    <scope>NUCLEOTIDE SEQUENCE</scope>
    <source>
        <strain evidence="5">CGMCC 1.15320</strain>
    </source>
</reference>
<evidence type="ECO:0000256" key="1">
    <source>
        <dbReference type="ARBA" id="ARBA00022676"/>
    </source>
</evidence>
<evidence type="ECO:0000313" key="6">
    <source>
        <dbReference type="Proteomes" id="UP000636264"/>
    </source>
</evidence>
<evidence type="ECO:0000256" key="2">
    <source>
        <dbReference type="ARBA" id="ARBA00022679"/>
    </source>
</evidence>
<keyword evidence="6" id="KW-1185">Reference proteome</keyword>
<dbReference type="PANTHER" id="PTHR42679:SF2">
    <property type="entry name" value="S-METHYL-5'-THIOADENOSINE PHOSPHORYLASE"/>
    <property type="match status" value="1"/>
</dbReference>
<dbReference type="EC" id="2.4.2.1" evidence="3"/>
<dbReference type="EMBL" id="BMIF01000006">
    <property type="protein sequence ID" value="GGA68786.1"/>
    <property type="molecule type" value="Genomic_DNA"/>
</dbReference>
<accession>A0A916W5M5</accession>
<keyword evidence="2 3" id="KW-0808">Transferase</keyword>
<reference evidence="5" key="1">
    <citation type="journal article" date="2014" name="Int. J. Syst. Evol. Microbiol.">
        <title>Complete genome sequence of Corynebacterium casei LMG S-19264T (=DSM 44701T), isolated from a smear-ripened cheese.</title>
        <authorList>
            <consortium name="US DOE Joint Genome Institute (JGI-PGF)"/>
            <person name="Walter F."/>
            <person name="Albersmeier A."/>
            <person name="Kalinowski J."/>
            <person name="Ruckert C."/>
        </authorList>
    </citation>
    <scope>NUCLEOTIDE SEQUENCE</scope>
    <source>
        <strain evidence="5">CGMCC 1.15320</strain>
    </source>
</reference>
<dbReference type="AlphaFoldDB" id="A0A916W5M5"/>
<dbReference type="PANTHER" id="PTHR42679">
    <property type="entry name" value="S-METHYL-5'-THIOADENOSINE PHOSPHORYLASE"/>
    <property type="match status" value="1"/>
</dbReference>
<comment type="caution">
    <text evidence="5">The sequence shown here is derived from an EMBL/GenBank/DDBJ whole genome shotgun (WGS) entry which is preliminary data.</text>
</comment>
<dbReference type="HAMAP" id="MF_01963">
    <property type="entry name" value="MTAP"/>
    <property type="match status" value="1"/>
</dbReference>
<dbReference type="InterPro" id="IPR000845">
    <property type="entry name" value="Nucleoside_phosphorylase_d"/>
</dbReference>
<dbReference type="Gene3D" id="3.40.50.1580">
    <property type="entry name" value="Nucleoside phosphorylase domain"/>
    <property type="match status" value="1"/>
</dbReference>
<feature type="site" description="Important for substrate specificity" evidence="3">
    <location>
        <position position="164"/>
    </location>
</feature>
<dbReference type="GO" id="GO:0005829">
    <property type="term" value="C:cytosol"/>
    <property type="evidence" value="ECO:0007669"/>
    <property type="project" value="TreeGrafter"/>
</dbReference>
<dbReference type="GO" id="GO:0019509">
    <property type="term" value="P:L-methionine salvage from methylthioadenosine"/>
    <property type="evidence" value="ECO:0007669"/>
    <property type="project" value="TreeGrafter"/>
</dbReference>
<proteinExistence type="inferred from homology"/>
<keyword evidence="3" id="KW-0660">Purine salvage</keyword>
<evidence type="ECO:0000259" key="4">
    <source>
        <dbReference type="Pfam" id="PF01048"/>
    </source>
</evidence>
<gene>
    <name evidence="5" type="ORF">GCM10011385_23270</name>
</gene>
<evidence type="ECO:0000256" key="3">
    <source>
        <dbReference type="HAMAP-Rule" id="MF_01963"/>
    </source>
</evidence>
<organism evidence="5 6">
    <name type="scientific">Nitratireductor aestuarii</name>
    <dbReference type="NCBI Taxonomy" id="1735103"/>
    <lineage>
        <taxon>Bacteria</taxon>
        <taxon>Pseudomonadati</taxon>
        <taxon>Pseudomonadota</taxon>
        <taxon>Alphaproteobacteria</taxon>
        <taxon>Hyphomicrobiales</taxon>
        <taxon>Phyllobacteriaceae</taxon>
        <taxon>Nitratireductor</taxon>
    </lineage>
</organism>
<dbReference type="SUPFAM" id="SSF53167">
    <property type="entry name" value="Purine and uridine phosphorylases"/>
    <property type="match status" value="1"/>
</dbReference>